<organism evidence="2 3">
    <name type="scientific">Phormidesmis priestleyi</name>
    <dbReference type="NCBI Taxonomy" id="268141"/>
    <lineage>
        <taxon>Bacteria</taxon>
        <taxon>Bacillati</taxon>
        <taxon>Cyanobacteriota</taxon>
        <taxon>Cyanophyceae</taxon>
        <taxon>Leptolyngbyales</taxon>
        <taxon>Leptolyngbyaceae</taxon>
        <taxon>Phormidesmis</taxon>
    </lineage>
</organism>
<protein>
    <submittedName>
        <fullName evidence="2">Uncharacterized protein</fullName>
    </submittedName>
</protein>
<comment type="caution">
    <text evidence="2">The sequence shown here is derived from an EMBL/GenBank/DDBJ whole genome shotgun (WGS) entry which is preliminary data.</text>
</comment>
<dbReference type="AlphaFoldDB" id="A0A2W4XGB8"/>
<feature type="region of interest" description="Disordered" evidence="1">
    <location>
        <begin position="272"/>
        <end position="294"/>
    </location>
</feature>
<evidence type="ECO:0000256" key="1">
    <source>
        <dbReference type="SAM" id="MobiDB-lite"/>
    </source>
</evidence>
<reference evidence="2 3" key="2">
    <citation type="submission" date="2018-06" db="EMBL/GenBank/DDBJ databases">
        <title>Metagenomic assembly of (sub)arctic Cyanobacteria and their associated microbiome from non-axenic cultures.</title>
        <authorList>
            <person name="Baurain D."/>
        </authorList>
    </citation>
    <scope>NUCLEOTIDE SEQUENCE [LARGE SCALE GENOMIC DNA]</scope>
    <source>
        <strain evidence="2">ULC027bin1</strain>
    </source>
</reference>
<evidence type="ECO:0000313" key="2">
    <source>
        <dbReference type="EMBL" id="PZO56360.1"/>
    </source>
</evidence>
<reference evidence="3" key="1">
    <citation type="submission" date="2018-04" db="EMBL/GenBank/DDBJ databases">
        <authorList>
            <person name="Cornet L."/>
        </authorList>
    </citation>
    <scope>NUCLEOTIDE SEQUENCE [LARGE SCALE GENOMIC DNA]</scope>
</reference>
<name>A0A2W4XGB8_9CYAN</name>
<dbReference type="EMBL" id="QBMP01000073">
    <property type="protein sequence ID" value="PZO56360.1"/>
    <property type="molecule type" value="Genomic_DNA"/>
</dbReference>
<proteinExistence type="predicted"/>
<sequence>MGSGLYQSRALKFVIGRFRQGRDRHRQAVLKARSAAVSGAVLGAALASTPVYAVVRASRRVGQTLRRSLAAGFSGIRIDARNLLNFSDFADTFADSSSLAESSLDIKSNSETESPILKTLLAVGACLSPKQVWQLHRRGVSQRLQGWLSRWGVAQQFENRPVKAQITGVASDLTPRSLVLVRDHTTIWSGLSAAQQSQLQTKITLLLAEEQPVSQSISFTAQPAEAAGAIDGVKALTYSHFLLRPLRFFWVEVLRMISQWRRSSGANISMPSQSALDEDCQRQKKTVSPAQSKRANRALPQIRVTLKDCVEASAVAIGYVEHPLEIVLKWVDRCLLWLEDRWRSLKQWLTHKPI</sequence>
<dbReference type="Proteomes" id="UP000249794">
    <property type="component" value="Unassembled WGS sequence"/>
</dbReference>
<evidence type="ECO:0000313" key="3">
    <source>
        <dbReference type="Proteomes" id="UP000249794"/>
    </source>
</evidence>
<accession>A0A2W4XGB8</accession>
<gene>
    <name evidence="2" type="ORF">DCF15_08805</name>
</gene>